<feature type="chain" id="PRO_5021348442" evidence="2">
    <location>
        <begin position="21"/>
        <end position="813"/>
    </location>
</feature>
<gene>
    <name evidence="3" type="ORF">SeLEV6574_g01247</name>
</gene>
<sequence length="813" mass="92504">MSKYLIIVLLLLKLFHYGFADPKVPEAILRQRTEALRGRRWMCRESFNAVHNWILELPNMNENVLIPLVVKYVMHPVNVGFTTDHVKAPDAELSQSELEFRWEALALADYYLPVGKSDHCHRLERQYWQELKKRVVDATFGSAPTIEYPEEEINWPSAIMLMVFEVQRGVKALESLKTSNESPVSSLTGAEVLMYDVDDHWPQSVSNEVESAYELYDSSQWYDDLEHLAYRIHYLKVHIQRSQFIVEACSKFLHRRRENRSQDQEQSLTDQEQKQLLIDRKQELRLMEDIEREANKQAADSDEIRECMEKLSNCLVEIPWDVEAYIPHVAQRILDVKAQIPENDYEEKEAFAKLQDILAADDHLLGLLLEDTDVLSQVIPLFGLVTPVESYFPQLEASPYMGLAAEYHLLLLWRCMQRLSLLKWFKNHYDFQRLDDREGLVGRVNEAEDKIMIFARHVLEMFDFYENTAGGMAAQPRIPRMSEEERNFARKLLHPDDTQDMMDLDNTVEAASLHTGYPGALENIYNPGSTYRGADGGSGLDMPSSAHLEGSSSSRSSLKRDASVEGSSATKRRSFRGSRIKWVADVVCVFGAFSDGIATLLLRYKHYSETHWRNAAASRGWRISSPATALLLNTPMGIKYLWRYLASLNVVEKMLGSVDFKREFGDMDNTTPKRAAGGLQGVDREGHQSRIYPTLRLRPIDAYSTKYKALFEAYNNAAKIVGVRPQPGLKDLFSMTELDNTVASLEAVRLHSDYTGAHEGIYNPGTTNRRAGLGIGSSALLEGSSSSSSSLNRDASGDRLPAGRKGWRKRLGL</sequence>
<dbReference type="VEuPathDB" id="FungiDB:SeMB42_g07514"/>
<evidence type="ECO:0000313" key="4">
    <source>
        <dbReference type="Proteomes" id="UP000320475"/>
    </source>
</evidence>
<proteinExistence type="predicted"/>
<dbReference type="Proteomes" id="UP000320475">
    <property type="component" value="Unassembled WGS sequence"/>
</dbReference>
<keyword evidence="2" id="KW-0732">Signal</keyword>
<dbReference type="EMBL" id="QEAM01000026">
    <property type="protein sequence ID" value="TPX49859.1"/>
    <property type="molecule type" value="Genomic_DNA"/>
</dbReference>
<accession>A0A507DDU1</accession>
<comment type="caution">
    <text evidence="3">The sequence shown here is derived from an EMBL/GenBank/DDBJ whole genome shotgun (WGS) entry which is preliminary data.</text>
</comment>
<evidence type="ECO:0000256" key="1">
    <source>
        <dbReference type="SAM" id="MobiDB-lite"/>
    </source>
</evidence>
<feature type="compositionally biased region" description="Low complexity" evidence="1">
    <location>
        <begin position="544"/>
        <end position="556"/>
    </location>
</feature>
<feature type="region of interest" description="Disordered" evidence="1">
    <location>
        <begin position="782"/>
        <end position="813"/>
    </location>
</feature>
<dbReference type="VEuPathDB" id="FungiDB:SeMB42_g04808"/>
<protein>
    <submittedName>
        <fullName evidence="3">Uncharacterized protein</fullName>
    </submittedName>
</protein>
<organism evidence="3 4">
    <name type="scientific">Synchytrium endobioticum</name>
    <dbReference type="NCBI Taxonomy" id="286115"/>
    <lineage>
        <taxon>Eukaryota</taxon>
        <taxon>Fungi</taxon>
        <taxon>Fungi incertae sedis</taxon>
        <taxon>Chytridiomycota</taxon>
        <taxon>Chytridiomycota incertae sedis</taxon>
        <taxon>Chytridiomycetes</taxon>
        <taxon>Synchytriales</taxon>
        <taxon>Synchytriaceae</taxon>
        <taxon>Synchytrium</taxon>
    </lineage>
</organism>
<feature type="signal peptide" evidence="2">
    <location>
        <begin position="1"/>
        <end position="20"/>
    </location>
</feature>
<evidence type="ECO:0000313" key="3">
    <source>
        <dbReference type="EMBL" id="TPX49859.1"/>
    </source>
</evidence>
<name>A0A507DDU1_9FUNG</name>
<dbReference type="AlphaFoldDB" id="A0A507DDU1"/>
<evidence type="ECO:0000256" key="2">
    <source>
        <dbReference type="SAM" id="SignalP"/>
    </source>
</evidence>
<feature type="compositionally biased region" description="Low complexity" evidence="1">
    <location>
        <begin position="782"/>
        <end position="791"/>
    </location>
</feature>
<dbReference type="VEuPathDB" id="FungiDB:SeMB42_g04762"/>
<feature type="region of interest" description="Disordered" evidence="1">
    <location>
        <begin position="535"/>
        <end position="570"/>
    </location>
</feature>
<reference evidence="3 4" key="1">
    <citation type="journal article" date="2019" name="Sci. Rep.">
        <title>Comparative genomics of chytrid fungi reveal insights into the obligate biotrophic and pathogenic lifestyle of Synchytrium endobioticum.</title>
        <authorList>
            <person name="van de Vossenberg B.T.L.H."/>
            <person name="Warris S."/>
            <person name="Nguyen H.D.T."/>
            <person name="van Gent-Pelzer M.P.E."/>
            <person name="Joly D.L."/>
            <person name="van de Geest H.C."/>
            <person name="Bonants P.J.M."/>
            <person name="Smith D.S."/>
            <person name="Levesque C.A."/>
            <person name="van der Lee T.A.J."/>
        </authorList>
    </citation>
    <scope>NUCLEOTIDE SEQUENCE [LARGE SCALE GENOMIC DNA]</scope>
    <source>
        <strain evidence="3 4">LEV6574</strain>
    </source>
</reference>